<reference evidence="2" key="1">
    <citation type="journal article" date="2019" name="Int. J. Syst. Evol. Microbiol.">
        <title>The Global Catalogue of Microorganisms (GCM) 10K type strain sequencing project: providing services to taxonomists for standard genome sequencing and annotation.</title>
        <authorList>
            <consortium name="The Broad Institute Genomics Platform"/>
            <consortium name="The Broad Institute Genome Sequencing Center for Infectious Disease"/>
            <person name="Wu L."/>
            <person name="Ma J."/>
        </authorList>
    </citation>
    <scope>NUCLEOTIDE SEQUENCE [LARGE SCALE GENOMIC DNA]</scope>
    <source>
        <strain evidence="2">KCTC 52677</strain>
    </source>
</reference>
<evidence type="ECO:0000313" key="2">
    <source>
        <dbReference type="Proteomes" id="UP001595377"/>
    </source>
</evidence>
<protein>
    <submittedName>
        <fullName evidence="1">Uncharacterized protein</fullName>
    </submittedName>
</protein>
<dbReference type="Proteomes" id="UP001595377">
    <property type="component" value="Unassembled WGS sequence"/>
</dbReference>
<name>A0ABV7D9C2_9HYPH</name>
<accession>A0ABV7D9C2</accession>
<sequence length="233" mass="26127">MRVKVEPLSQWLDVTVSELLSPEARSKAVADFARAALRDAQETNRRSLGSEAPFEQFVDGRAGAALESVDPDRGRIVFEFELINDVLQWVLAALIERSPRRSGDYMRGHRLFADEREIAADGEIPPAAEYSFTNTVPYTRRLEIGKTKSGRDFLVSVPNRIYERTAKDARARFGNVVQIRMTYRAVIGGAQVNAEKLPVASRRARDRRGRFVAAGRPHNVSTVRFPTITVTPN</sequence>
<proteinExistence type="predicted"/>
<keyword evidence="2" id="KW-1185">Reference proteome</keyword>
<dbReference type="EMBL" id="JBHRSP010000001">
    <property type="protein sequence ID" value="MFC3071486.1"/>
    <property type="molecule type" value="Genomic_DNA"/>
</dbReference>
<comment type="caution">
    <text evidence="1">The sequence shown here is derived from an EMBL/GenBank/DDBJ whole genome shotgun (WGS) entry which is preliminary data.</text>
</comment>
<gene>
    <name evidence="1" type="ORF">ACFOHH_00030</name>
</gene>
<organism evidence="1 2">
    <name type="scientific">Shinella pollutisoli</name>
    <dbReference type="NCBI Taxonomy" id="2250594"/>
    <lineage>
        <taxon>Bacteria</taxon>
        <taxon>Pseudomonadati</taxon>
        <taxon>Pseudomonadota</taxon>
        <taxon>Alphaproteobacteria</taxon>
        <taxon>Hyphomicrobiales</taxon>
        <taxon>Rhizobiaceae</taxon>
        <taxon>Shinella</taxon>
    </lineage>
</organism>
<dbReference type="RefSeq" id="WP_257316099.1">
    <property type="nucleotide sequence ID" value="NZ_JANFDG010000016.1"/>
</dbReference>
<evidence type="ECO:0000313" key="1">
    <source>
        <dbReference type="EMBL" id="MFC3071486.1"/>
    </source>
</evidence>